<accession>B9ESC8</accession>
<dbReference type="KEGG" id="pmt:PMT_2751"/>
<keyword evidence="2" id="KW-1185">Reference proteome</keyword>
<evidence type="ECO:0000313" key="2">
    <source>
        <dbReference type="Proteomes" id="UP000001423"/>
    </source>
</evidence>
<name>B9ESC8_PROMM</name>
<gene>
    <name evidence="1" type="ordered locus">PMT_2751</name>
</gene>
<proteinExistence type="predicted"/>
<sequence>MQCGNEKNHDLSRIATSILSKELKPKMDAYKEIKGHRESDCDAICLADPID</sequence>
<dbReference type="EMBL" id="BX548175">
    <property type="protein sequence ID" value="CAX32272.1"/>
    <property type="molecule type" value="Genomic_DNA"/>
</dbReference>
<evidence type="ECO:0000313" key="1">
    <source>
        <dbReference type="EMBL" id="CAX32272.1"/>
    </source>
</evidence>
<dbReference type="AlphaFoldDB" id="B9ESC8"/>
<protein>
    <submittedName>
        <fullName evidence="1">Uncharacterized protein</fullName>
    </submittedName>
</protein>
<dbReference type="Proteomes" id="UP000001423">
    <property type="component" value="Chromosome"/>
</dbReference>
<organism evidence="1 2">
    <name type="scientific">Prochlorococcus marinus (strain MIT 9313)</name>
    <dbReference type="NCBI Taxonomy" id="74547"/>
    <lineage>
        <taxon>Bacteria</taxon>
        <taxon>Bacillati</taxon>
        <taxon>Cyanobacteriota</taxon>
        <taxon>Cyanophyceae</taxon>
        <taxon>Synechococcales</taxon>
        <taxon>Prochlorococcaceae</taxon>
        <taxon>Prochlorococcus</taxon>
    </lineage>
</organism>
<dbReference type="HOGENOM" id="CLU_3102562_0_0_3"/>
<reference evidence="1 2" key="1">
    <citation type="journal article" date="2003" name="Nature">
        <title>Genome divergence in two Prochlorococcus ecotypes reflects oceanic niche differentiation.</title>
        <authorList>
            <person name="Rocap G."/>
            <person name="Larimer F.W."/>
            <person name="Lamerdin J.E."/>
            <person name="Malfatti S."/>
            <person name="Chain P."/>
            <person name="Ahlgren N.A."/>
            <person name="Arellano A."/>
            <person name="Coleman M."/>
            <person name="Hauser L."/>
            <person name="Hess W.R."/>
            <person name="Johnson Z.I."/>
            <person name="Land M.L."/>
            <person name="Lindell D."/>
            <person name="Post A.F."/>
            <person name="Regala W."/>
            <person name="Shah M."/>
            <person name="Shaw S.L."/>
            <person name="Steglich C."/>
            <person name="Sullivan M.B."/>
            <person name="Ting C.S."/>
            <person name="Tolonen A."/>
            <person name="Webb E.A."/>
            <person name="Zinser E.R."/>
            <person name="Chisholm S.W."/>
        </authorList>
    </citation>
    <scope>NUCLEOTIDE SEQUENCE [LARGE SCALE GENOMIC DNA]</scope>
    <source>
        <strain evidence="2">MIT 9313</strain>
    </source>
</reference>